<sequence length="947" mass="104843">MITKWITGIIIGLTILILVLTLIFTTPIGLRVGLKIVKKIIPGEFTYSKASGLVHGPLTFTNFNYRHNGLNIMIDKLEIDWQPLYLLRDQVSISHLAAKNTKIILSPQPDDEKIRNLLKEPLPIAVHIQRGSFSNLIIQRNAKPYPIHFKNLLLHNVALNNSLIATIDGQMIEPFPVNIHLISSGTCDNYRIALRAKNRDIDWLITSKGTQEWIEAQTHEAHTLNGQLNAFVKIQFEPTFRWKMDVDIAHLDLQRILNKWPHQLTLQLRTEGYYENKTDVIPNFTMTGMLQSQKAYIHITGQHQQKWDLNWITNVEDFSNLFATARGTLQGHGTITGPSKSPIIMGDMIGHNIAFPSIKINKLEGHWHIDSLFNQAFALQLHAQQIQTPTLQLSQLEVNARGQQHAHYVEAKMLIDDRSSGKFVITLVGAGNIQNKVWTRIFHQFNIQSQKFGDWNADQPVKITISQNQTILAPICLHSGQNHMCLQGQWGTKPISFIRGKLTINSNDLGLISAILPDTIQPHGQLIANLDISGSSTQPAIYGTVELRQGSINFPGLRVSLTKVQASIEATWSTIYYHLEGYSQNQPVQIVGQTQLNIPGYPTTFSLRDENLLIVNTHQYIIYGSPDLRIDIAGRDVDITGTLMIPRAILKPTTFSRSVILTGDAVFVGPEAEKESLWRINNIDIQVVLGDQVVIDSLGTKGRLGGEFTLLKTAPQPLIANGRITIIDGTFTTHGRTLDVTPHSSISFIQSLVTNPILGVRAVRVLRTSPIVAQPGPGLGLGGVVTIGLDINGTLHHPEVSLYASDPDLTQADILSYLIFGHPANANTPDNVSFLVDAIDTLNIGGGKTSVGGIVDQITQGLGLTELGIESQTTATALGTPTKSPTQSSFVVGRYLSPRLYVRYSRGITTPINIVQFRYLISENWAIQTEASSLGNDVDILYSIEQN</sequence>
<reference evidence="7 8" key="1">
    <citation type="journal article" date="2015" name="Genome Biol. Evol.">
        <title>Distinctive Genome Reduction Rates Revealed by Genomic Analyses of Two Coxiella-Like Endosymbionts in Ticks.</title>
        <authorList>
            <person name="Gottlieb Y."/>
            <person name="Lalzar I."/>
            <person name="Klasson L."/>
        </authorList>
    </citation>
    <scope>NUCLEOTIDE SEQUENCE [LARGE SCALE GENOMIC DNA]</scope>
    <source>
        <strain evidence="7 8">CRt</strain>
    </source>
</reference>
<evidence type="ECO:0000313" key="8">
    <source>
        <dbReference type="Proteomes" id="UP000063965"/>
    </source>
</evidence>
<evidence type="ECO:0000256" key="1">
    <source>
        <dbReference type="ARBA" id="ARBA00004167"/>
    </source>
</evidence>
<keyword evidence="3 5" id="KW-1133">Transmembrane helix</keyword>
<dbReference type="RefSeq" id="WP_235378996.1">
    <property type="nucleotide sequence ID" value="NZ_CP011126.1"/>
</dbReference>
<dbReference type="Pfam" id="PF04357">
    <property type="entry name" value="TamB"/>
    <property type="match status" value="1"/>
</dbReference>
<evidence type="ECO:0000313" key="7">
    <source>
        <dbReference type="EMBL" id="AKQ33938.1"/>
    </source>
</evidence>
<name>A0ABN4HWY1_9COXI</name>
<evidence type="ECO:0000256" key="3">
    <source>
        <dbReference type="ARBA" id="ARBA00022989"/>
    </source>
</evidence>
<dbReference type="EMBL" id="CP011126">
    <property type="protein sequence ID" value="AKQ33938.1"/>
    <property type="molecule type" value="Genomic_DNA"/>
</dbReference>
<gene>
    <name evidence="7" type="ORF">CleRT_13890</name>
</gene>
<accession>A0ABN4HWY1</accession>
<dbReference type="PANTHER" id="PTHR36985">
    <property type="entry name" value="TRANSLOCATION AND ASSEMBLY MODULE SUBUNIT TAMB"/>
    <property type="match status" value="1"/>
</dbReference>
<proteinExistence type="predicted"/>
<keyword evidence="2 5" id="KW-0812">Transmembrane</keyword>
<dbReference type="Proteomes" id="UP000063965">
    <property type="component" value="Chromosome"/>
</dbReference>
<evidence type="ECO:0000259" key="6">
    <source>
        <dbReference type="Pfam" id="PF04357"/>
    </source>
</evidence>
<evidence type="ECO:0000256" key="2">
    <source>
        <dbReference type="ARBA" id="ARBA00022692"/>
    </source>
</evidence>
<feature type="transmembrane region" description="Helical" evidence="5">
    <location>
        <begin position="6"/>
        <end position="30"/>
    </location>
</feature>
<evidence type="ECO:0000256" key="5">
    <source>
        <dbReference type="SAM" id="Phobius"/>
    </source>
</evidence>
<protein>
    <submittedName>
        <fullName evidence="7">Outer membrane protein</fullName>
    </submittedName>
</protein>
<dbReference type="PANTHER" id="PTHR36985:SF1">
    <property type="entry name" value="TRANSLOCATION AND ASSEMBLY MODULE SUBUNIT TAMB"/>
    <property type="match status" value="1"/>
</dbReference>
<dbReference type="InterPro" id="IPR007452">
    <property type="entry name" value="TamB_C"/>
</dbReference>
<evidence type="ECO:0000256" key="4">
    <source>
        <dbReference type="ARBA" id="ARBA00023136"/>
    </source>
</evidence>
<organism evidence="7 8">
    <name type="scientific">Candidatus Coxiella mudrowiae</name>
    <dbReference type="NCBI Taxonomy" id="2054173"/>
    <lineage>
        <taxon>Bacteria</taxon>
        <taxon>Pseudomonadati</taxon>
        <taxon>Pseudomonadota</taxon>
        <taxon>Gammaproteobacteria</taxon>
        <taxon>Legionellales</taxon>
        <taxon>Coxiellaceae</taxon>
        <taxon>Coxiella</taxon>
    </lineage>
</organism>
<keyword evidence="8" id="KW-1185">Reference proteome</keyword>
<comment type="subcellular location">
    <subcellularLocation>
        <location evidence="1">Membrane</location>
        <topology evidence="1">Single-pass membrane protein</topology>
    </subcellularLocation>
</comment>
<keyword evidence="4 5" id="KW-0472">Membrane</keyword>
<feature type="domain" description="Translocation and assembly module TamB C-terminal" evidence="6">
    <location>
        <begin position="583"/>
        <end position="945"/>
    </location>
</feature>